<keyword evidence="4" id="KW-1185">Reference proteome</keyword>
<feature type="coiled-coil region" evidence="1">
    <location>
        <begin position="496"/>
        <end position="562"/>
    </location>
</feature>
<protein>
    <submittedName>
        <fullName evidence="3">Uncharacterized protein</fullName>
    </submittedName>
</protein>
<evidence type="ECO:0000256" key="1">
    <source>
        <dbReference type="SAM" id="Coils"/>
    </source>
</evidence>
<gene>
    <name evidence="3" type="ORF">TraAM80_05147</name>
</gene>
<feature type="region of interest" description="Disordered" evidence="2">
    <location>
        <begin position="132"/>
        <end position="167"/>
    </location>
</feature>
<proteinExistence type="predicted"/>
<organism evidence="3 4">
    <name type="scientific">Trypanosoma rangeli</name>
    <dbReference type="NCBI Taxonomy" id="5698"/>
    <lineage>
        <taxon>Eukaryota</taxon>
        <taxon>Discoba</taxon>
        <taxon>Euglenozoa</taxon>
        <taxon>Kinetoplastea</taxon>
        <taxon>Metakinetoplastina</taxon>
        <taxon>Trypanosomatida</taxon>
        <taxon>Trypanosomatidae</taxon>
        <taxon>Trypanosoma</taxon>
        <taxon>Herpetosoma</taxon>
    </lineage>
</organism>
<feature type="compositionally biased region" description="Polar residues" evidence="2">
    <location>
        <begin position="329"/>
        <end position="349"/>
    </location>
</feature>
<dbReference type="RefSeq" id="XP_029238166.1">
    <property type="nucleotide sequence ID" value="XM_029382040.1"/>
</dbReference>
<name>A0A3R7KZJ0_TRYRA</name>
<dbReference type="GeneID" id="40329080"/>
<keyword evidence="1" id="KW-0175">Coiled coil</keyword>
<comment type="caution">
    <text evidence="3">The sequence shown here is derived from an EMBL/GenBank/DDBJ whole genome shotgun (WGS) entry which is preliminary data.</text>
</comment>
<evidence type="ECO:0000313" key="3">
    <source>
        <dbReference type="EMBL" id="RNF04549.1"/>
    </source>
</evidence>
<feature type="region of interest" description="Disordered" evidence="2">
    <location>
        <begin position="649"/>
        <end position="668"/>
    </location>
</feature>
<sequence>MQWLDKSGEANLRVFVNNQNTPFATVTLPSLQPDERQKPTTFDGAYAELKRDVLASSAKGGNYFMDASGLTSNGRNANTLSGIMREDVHPQLEDVYQRVMRRLQRKANYDEIGCPPLAVQFGIVDAIDEERSRDKNEYDADEPRTSGHSTLLNGIHAKGGGSKRRQRGMGLVRSAAASSVGSEVEDDTLFLSRQPCPRTLRMVLEQVTSTVTEKLRLADTGSLKNCICFVFECRTLLERLLKEIPSYSQFQGEGERLPTASQTQEMYQKLRRIPVVLPCAQFEKEATDGHVVASVSCNGFHPRSPLLQAGGEPSQRRRQLQQMEVVASCDSSSGHAGENSTSVETQGCSTGEEAPETAHVGNVVIVIPPTYGKSQRVQQGGGRSMRTGAGAEFRGNSRFFGEMGRTKASATPLRERSFDIKGMKEPVSPLAVSATTATTNHTASVISHSGSNVTASTGGPVPSLSHAENEWLGKQVFSVGTLTDINNMSVVNREEYDELQAYARTLIVEIEEQKQELCKLQEQLSEEREYTTQKRKVVQYLRETLYKECNILRAQLSAAQQRQIHYQSLLKEQQQALAHASSVVNGEGRSGVSVSAHETPRLPNISGTRVAQGEASVIGLSMAPGFHSSRRFNPNVSFVSMIRGSVNAEENEDGNCSDVGGVSHVQKH</sequence>
<dbReference type="VEuPathDB" id="TriTrypDB:TRSC58_01989"/>
<dbReference type="OrthoDB" id="273240at2759"/>
<reference evidence="3 4" key="1">
    <citation type="journal article" date="2018" name="BMC Genomics">
        <title>Genomic comparison of Trypanosoma conorhini and Trypanosoma rangeli to Trypanosoma cruzi strains of high and low virulence.</title>
        <authorList>
            <person name="Bradwell K.R."/>
            <person name="Koparde V.N."/>
            <person name="Matveyev A.V."/>
            <person name="Serrano M.G."/>
            <person name="Alves J.M."/>
            <person name="Parikh H."/>
            <person name="Huang B."/>
            <person name="Lee V."/>
            <person name="Espinosa-Alvarez O."/>
            <person name="Ortiz P.A."/>
            <person name="Costa-Martins A.G."/>
            <person name="Teixeira M.M."/>
            <person name="Buck G.A."/>
        </authorList>
    </citation>
    <scope>NUCLEOTIDE SEQUENCE [LARGE SCALE GENOMIC DNA]</scope>
    <source>
        <strain evidence="3 4">AM80</strain>
    </source>
</reference>
<dbReference type="Proteomes" id="UP000283634">
    <property type="component" value="Unassembled WGS sequence"/>
</dbReference>
<dbReference type="AlphaFoldDB" id="A0A3R7KZJ0"/>
<accession>A0A3R7KZJ0</accession>
<evidence type="ECO:0000256" key="2">
    <source>
        <dbReference type="SAM" id="MobiDB-lite"/>
    </source>
</evidence>
<feature type="compositionally biased region" description="Basic and acidic residues" evidence="2">
    <location>
        <begin position="132"/>
        <end position="145"/>
    </location>
</feature>
<evidence type="ECO:0000313" key="4">
    <source>
        <dbReference type="Proteomes" id="UP000283634"/>
    </source>
</evidence>
<dbReference type="EMBL" id="MKGL01000160">
    <property type="protein sequence ID" value="RNF04549.1"/>
    <property type="molecule type" value="Genomic_DNA"/>
</dbReference>
<feature type="region of interest" description="Disordered" evidence="2">
    <location>
        <begin position="329"/>
        <end position="354"/>
    </location>
</feature>